<feature type="non-terminal residue" evidence="1">
    <location>
        <position position="1"/>
    </location>
</feature>
<sequence length="99" mass="11184">KTNKNIIRPPRKSNGGYTTLASSIYLLSHHQRVPLSSLARKTMLMASGSLLLQWPLYSSSLTKMLVEWSSLSLLREKSMWVFDVFACCFFILVPNVSSC</sequence>
<dbReference type="AlphaFoldDB" id="A0AAD6Q3C5"/>
<dbReference type="Proteomes" id="UP001164929">
    <property type="component" value="Chromosome 12"/>
</dbReference>
<evidence type="ECO:0000313" key="2">
    <source>
        <dbReference type="Proteomes" id="UP001164929"/>
    </source>
</evidence>
<reference evidence="1" key="1">
    <citation type="journal article" date="2023" name="Mol. Ecol. Resour.">
        <title>Chromosome-level genome assembly of a triploid poplar Populus alba 'Berolinensis'.</title>
        <authorList>
            <person name="Chen S."/>
            <person name="Yu Y."/>
            <person name="Wang X."/>
            <person name="Wang S."/>
            <person name="Zhang T."/>
            <person name="Zhou Y."/>
            <person name="He R."/>
            <person name="Meng N."/>
            <person name="Wang Y."/>
            <person name="Liu W."/>
            <person name="Liu Z."/>
            <person name="Liu J."/>
            <person name="Guo Q."/>
            <person name="Huang H."/>
            <person name="Sederoff R.R."/>
            <person name="Wang G."/>
            <person name="Qu G."/>
            <person name="Chen S."/>
        </authorList>
    </citation>
    <scope>NUCLEOTIDE SEQUENCE</scope>
    <source>
        <strain evidence="1">SC-2020</strain>
    </source>
</reference>
<accession>A0AAD6Q3C5</accession>
<organism evidence="1 2">
    <name type="scientific">Populus alba x Populus x berolinensis</name>
    <dbReference type="NCBI Taxonomy" id="444605"/>
    <lineage>
        <taxon>Eukaryota</taxon>
        <taxon>Viridiplantae</taxon>
        <taxon>Streptophyta</taxon>
        <taxon>Embryophyta</taxon>
        <taxon>Tracheophyta</taxon>
        <taxon>Spermatophyta</taxon>
        <taxon>Magnoliopsida</taxon>
        <taxon>eudicotyledons</taxon>
        <taxon>Gunneridae</taxon>
        <taxon>Pentapetalae</taxon>
        <taxon>rosids</taxon>
        <taxon>fabids</taxon>
        <taxon>Malpighiales</taxon>
        <taxon>Salicaceae</taxon>
        <taxon>Saliceae</taxon>
        <taxon>Populus</taxon>
    </lineage>
</organism>
<gene>
    <name evidence="1" type="ORF">NC653_029435</name>
</gene>
<evidence type="ECO:0000313" key="1">
    <source>
        <dbReference type="EMBL" id="KAJ6977527.1"/>
    </source>
</evidence>
<dbReference type="EMBL" id="JAQIZT010000012">
    <property type="protein sequence ID" value="KAJ6977527.1"/>
    <property type="molecule type" value="Genomic_DNA"/>
</dbReference>
<keyword evidence="2" id="KW-1185">Reference proteome</keyword>
<protein>
    <submittedName>
        <fullName evidence="1">Uncharacterized protein</fullName>
    </submittedName>
</protein>
<proteinExistence type="predicted"/>
<comment type="caution">
    <text evidence="1">The sequence shown here is derived from an EMBL/GenBank/DDBJ whole genome shotgun (WGS) entry which is preliminary data.</text>
</comment>
<name>A0AAD6Q3C5_9ROSI</name>